<accession>A0A8H6XM20</accession>
<dbReference type="EMBL" id="JACAZH010000024">
    <property type="protein sequence ID" value="KAF7342906.1"/>
    <property type="molecule type" value="Genomic_DNA"/>
</dbReference>
<organism evidence="1 2">
    <name type="scientific">Mycena sanguinolenta</name>
    <dbReference type="NCBI Taxonomy" id="230812"/>
    <lineage>
        <taxon>Eukaryota</taxon>
        <taxon>Fungi</taxon>
        <taxon>Dikarya</taxon>
        <taxon>Basidiomycota</taxon>
        <taxon>Agaricomycotina</taxon>
        <taxon>Agaricomycetes</taxon>
        <taxon>Agaricomycetidae</taxon>
        <taxon>Agaricales</taxon>
        <taxon>Marasmiineae</taxon>
        <taxon>Mycenaceae</taxon>
        <taxon>Mycena</taxon>
    </lineage>
</organism>
<protein>
    <submittedName>
        <fullName evidence="1">Uncharacterized protein</fullName>
    </submittedName>
</protein>
<comment type="caution">
    <text evidence="1">The sequence shown here is derived from an EMBL/GenBank/DDBJ whole genome shotgun (WGS) entry which is preliminary data.</text>
</comment>
<dbReference type="AlphaFoldDB" id="A0A8H6XM20"/>
<keyword evidence="2" id="KW-1185">Reference proteome</keyword>
<name>A0A8H6XM20_9AGAR</name>
<evidence type="ECO:0000313" key="1">
    <source>
        <dbReference type="EMBL" id="KAF7342906.1"/>
    </source>
</evidence>
<proteinExistence type="predicted"/>
<dbReference type="SUPFAM" id="SSF52047">
    <property type="entry name" value="RNI-like"/>
    <property type="match status" value="1"/>
</dbReference>
<dbReference type="OrthoDB" id="3061857at2759"/>
<reference evidence="1" key="1">
    <citation type="submission" date="2020-05" db="EMBL/GenBank/DDBJ databases">
        <title>Mycena genomes resolve the evolution of fungal bioluminescence.</title>
        <authorList>
            <person name="Tsai I.J."/>
        </authorList>
    </citation>
    <scope>NUCLEOTIDE SEQUENCE</scope>
    <source>
        <strain evidence="1">160909Yilan</strain>
    </source>
</reference>
<dbReference type="Proteomes" id="UP000623467">
    <property type="component" value="Unassembled WGS sequence"/>
</dbReference>
<evidence type="ECO:0000313" key="2">
    <source>
        <dbReference type="Proteomes" id="UP000623467"/>
    </source>
</evidence>
<gene>
    <name evidence="1" type="ORF">MSAN_02007000</name>
</gene>
<sequence>MCGLNPLLYTTLHISALETKGGSDAALFTRSGPQPPDFFSKTTRRLTLTTFSMNIWGTRAQNPWSTSELERMLCVCTGITELSLTGDFLNPPVFRLVGHMRPTHLDLMGNLVRSFSSPYADFALPLFQRVSHLYLCDIDDELTSPWHHWAGLSRLPVLTHLAIARGDLVPTILATLPRLRVIVLYGEKLDPEEAHSWDQRVVVAEINSFWEDWHEGIGLWIRADAFLDRKQRGEVPESCYQLPAC</sequence>